<dbReference type="PROSITE" id="PS50297">
    <property type="entry name" value="ANK_REP_REGION"/>
    <property type="match status" value="1"/>
</dbReference>
<dbReference type="PROSITE" id="PS50088">
    <property type="entry name" value="ANK_REPEAT"/>
    <property type="match status" value="1"/>
</dbReference>
<dbReference type="PANTHER" id="PTHR24171">
    <property type="entry name" value="ANKYRIN REPEAT DOMAIN-CONTAINING PROTEIN 39-RELATED"/>
    <property type="match status" value="1"/>
</dbReference>
<dbReference type="RefSeq" id="WP_394418192.1">
    <property type="nucleotide sequence ID" value="NZ_JBIGIC010000048.1"/>
</dbReference>
<proteinExistence type="predicted"/>
<keyword evidence="2 3" id="KW-0040">ANK repeat</keyword>
<name>A0ABW7HL04_9BURK</name>
<dbReference type="EMBL" id="JBIGIC010000048">
    <property type="protein sequence ID" value="MFG6490619.1"/>
    <property type="molecule type" value="Genomic_DNA"/>
</dbReference>
<protein>
    <submittedName>
        <fullName evidence="4">Ankyrin repeat domain-containing protein</fullName>
    </submittedName>
</protein>
<reference evidence="4 5" key="1">
    <citation type="submission" date="2024-08" db="EMBL/GenBank/DDBJ databases">
        <authorList>
            <person name="Lu H."/>
        </authorList>
    </citation>
    <scope>NUCLEOTIDE SEQUENCE [LARGE SCALE GENOMIC DNA]</scope>
    <source>
        <strain evidence="4 5">BYS78W</strain>
    </source>
</reference>
<keyword evidence="1" id="KW-0677">Repeat</keyword>
<dbReference type="Gene3D" id="1.25.40.20">
    <property type="entry name" value="Ankyrin repeat-containing domain"/>
    <property type="match status" value="1"/>
</dbReference>
<dbReference type="Pfam" id="PF12796">
    <property type="entry name" value="Ank_2"/>
    <property type="match status" value="1"/>
</dbReference>
<dbReference type="Proteomes" id="UP001606134">
    <property type="component" value="Unassembled WGS sequence"/>
</dbReference>
<dbReference type="InterPro" id="IPR036770">
    <property type="entry name" value="Ankyrin_rpt-contain_sf"/>
</dbReference>
<accession>A0ABW7HL04</accession>
<organism evidence="4 5">
    <name type="scientific">Pelomonas candidula</name>
    <dbReference type="NCBI Taxonomy" id="3299025"/>
    <lineage>
        <taxon>Bacteria</taxon>
        <taxon>Pseudomonadati</taxon>
        <taxon>Pseudomonadota</taxon>
        <taxon>Betaproteobacteria</taxon>
        <taxon>Burkholderiales</taxon>
        <taxon>Sphaerotilaceae</taxon>
        <taxon>Roseateles</taxon>
    </lineage>
</organism>
<sequence length="125" mass="13600">MTNSPERSEIFSAVLSSDAARLLAAIAAGANLNSRDHRGVTPLYFAITRGDIEIVEALLDAGADIEMPPDSDDPSLTPLRFAEDFWGLTEIGQLLRARGATDGGQPPIPPTRKTWLQRVFRPRSN</sequence>
<evidence type="ECO:0000256" key="3">
    <source>
        <dbReference type="PROSITE-ProRule" id="PRU00023"/>
    </source>
</evidence>
<evidence type="ECO:0000256" key="1">
    <source>
        <dbReference type="ARBA" id="ARBA00022737"/>
    </source>
</evidence>
<gene>
    <name evidence="4" type="ORF">ACG04R_28430</name>
</gene>
<evidence type="ECO:0000313" key="5">
    <source>
        <dbReference type="Proteomes" id="UP001606134"/>
    </source>
</evidence>
<evidence type="ECO:0000313" key="4">
    <source>
        <dbReference type="EMBL" id="MFG6490619.1"/>
    </source>
</evidence>
<comment type="caution">
    <text evidence="4">The sequence shown here is derived from an EMBL/GenBank/DDBJ whole genome shotgun (WGS) entry which is preliminary data.</text>
</comment>
<evidence type="ECO:0000256" key="2">
    <source>
        <dbReference type="ARBA" id="ARBA00023043"/>
    </source>
</evidence>
<dbReference type="SUPFAM" id="SSF48403">
    <property type="entry name" value="Ankyrin repeat"/>
    <property type="match status" value="1"/>
</dbReference>
<feature type="repeat" description="ANK" evidence="3">
    <location>
        <begin position="38"/>
        <end position="70"/>
    </location>
</feature>
<dbReference type="PANTHER" id="PTHR24171:SF9">
    <property type="entry name" value="ANKYRIN REPEAT DOMAIN-CONTAINING PROTEIN 39"/>
    <property type="match status" value="1"/>
</dbReference>
<dbReference type="SMART" id="SM00248">
    <property type="entry name" value="ANK"/>
    <property type="match status" value="1"/>
</dbReference>
<dbReference type="InterPro" id="IPR002110">
    <property type="entry name" value="Ankyrin_rpt"/>
</dbReference>
<keyword evidence="5" id="KW-1185">Reference proteome</keyword>